<feature type="transmembrane region" description="Helical" evidence="7">
    <location>
        <begin position="225"/>
        <end position="245"/>
    </location>
</feature>
<evidence type="ECO:0000313" key="10">
    <source>
        <dbReference type="EMBL" id="GIJ45355.1"/>
    </source>
</evidence>
<feature type="transmembrane region" description="Helical" evidence="7">
    <location>
        <begin position="12"/>
        <end position="35"/>
    </location>
</feature>
<keyword evidence="3 7" id="KW-0812">Transmembrane</keyword>
<dbReference type="EMBL" id="BOPF01000007">
    <property type="protein sequence ID" value="GIJ45355.1"/>
    <property type="molecule type" value="Genomic_DNA"/>
</dbReference>
<dbReference type="PANTHER" id="PTHR30572:SF4">
    <property type="entry name" value="ABC TRANSPORTER PERMEASE YTRF"/>
    <property type="match status" value="1"/>
</dbReference>
<feature type="transmembrane region" description="Helical" evidence="7">
    <location>
        <begin position="55"/>
        <end position="80"/>
    </location>
</feature>
<evidence type="ECO:0000256" key="7">
    <source>
        <dbReference type="SAM" id="Phobius"/>
    </source>
</evidence>
<sequence>MIRVTLRGLRARGWRALLTGLTAAVGVAIVVGTLMVGDTADRSGGSEGVDLVRTIMLLAGGVAVLVGGFIVNLTMSVTVAQRTRELGLLRCIGADRRQVRRSVLLEALAVGVLAAAAGLAAGHGVAVVLRAAVDAGPFQGDLPAGGSVLSGRTVVAAFAVGCLPMLLSALAPARRAGRVAPVAALREVAPSAGRMRPRRIGAGALALAVGLAALPLAVATRQGLLLLPGAASTLLAVRLLGPLFAGRLADVLGAPLRGVVGGLGRRNAARSPDRTAATATALMIGLALLTLVSIVFSSIEKAVLNDVHRDHVDFQVWAGGPDPTVRRAAPMDPEAVRRLRALPELSAVVTVDCVATGGATFCAADPAQLARVVDLEFSAGSLAAVTSGGVAVSDRDGRAPGATLRVGDADLTVTAVYRATDNFNAALIPSAELARIGGAPYPMTALTRVAPGVDRGAARSAVARATAGFPGLDVHDRAAFHAHDLAQFRNAGRVYRALTALAAVLGLFGVATTLALSIVERRREFGLLRAVGMGRRQLRAMVRVEGVLIALVGAALGLTVGVLFGWAAAAVLAHSSQPTRFTLPVGALAAIVVLVTAAGLLAAAVPARLAARVDVLRAVAAE</sequence>
<feature type="transmembrane region" description="Helical" evidence="7">
    <location>
        <begin position="585"/>
        <end position="607"/>
    </location>
</feature>
<feature type="transmembrane region" description="Helical" evidence="7">
    <location>
        <begin position="149"/>
        <end position="171"/>
    </location>
</feature>
<evidence type="ECO:0000256" key="3">
    <source>
        <dbReference type="ARBA" id="ARBA00022692"/>
    </source>
</evidence>
<dbReference type="PANTHER" id="PTHR30572">
    <property type="entry name" value="MEMBRANE COMPONENT OF TRANSPORTER-RELATED"/>
    <property type="match status" value="1"/>
</dbReference>
<dbReference type="Proteomes" id="UP000619260">
    <property type="component" value="Unassembled WGS sequence"/>
</dbReference>
<evidence type="ECO:0000256" key="6">
    <source>
        <dbReference type="ARBA" id="ARBA00038076"/>
    </source>
</evidence>
<accession>A0A8J4DNX4</accession>
<dbReference type="InterPro" id="IPR050250">
    <property type="entry name" value="Macrolide_Exporter_MacB"/>
</dbReference>
<dbReference type="InterPro" id="IPR003838">
    <property type="entry name" value="ABC3_permease_C"/>
</dbReference>
<comment type="caution">
    <text evidence="10">The sequence shown here is derived from an EMBL/GenBank/DDBJ whole genome shotgun (WGS) entry which is preliminary data.</text>
</comment>
<keyword evidence="2" id="KW-1003">Cell membrane</keyword>
<dbReference type="GO" id="GO:0005886">
    <property type="term" value="C:plasma membrane"/>
    <property type="evidence" value="ECO:0007669"/>
    <property type="project" value="UniProtKB-SubCell"/>
</dbReference>
<feature type="transmembrane region" description="Helical" evidence="7">
    <location>
        <begin position="275"/>
        <end position="296"/>
    </location>
</feature>
<feature type="transmembrane region" description="Helical" evidence="7">
    <location>
        <begin position="200"/>
        <end position="219"/>
    </location>
</feature>
<organism evidence="10 11">
    <name type="scientific">Virgisporangium aliadipatigenens</name>
    <dbReference type="NCBI Taxonomy" id="741659"/>
    <lineage>
        <taxon>Bacteria</taxon>
        <taxon>Bacillati</taxon>
        <taxon>Actinomycetota</taxon>
        <taxon>Actinomycetes</taxon>
        <taxon>Micromonosporales</taxon>
        <taxon>Micromonosporaceae</taxon>
        <taxon>Virgisporangium</taxon>
    </lineage>
</organism>
<dbReference type="GO" id="GO:0022857">
    <property type="term" value="F:transmembrane transporter activity"/>
    <property type="evidence" value="ECO:0007669"/>
    <property type="project" value="TreeGrafter"/>
</dbReference>
<evidence type="ECO:0000259" key="9">
    <source>
        <dbReference type="Pfam" id="PF12704"/>
    </source>
</evidence>
<proteinExistence type="inferred from homology"/>
<feature type="domain" description="ABC3 transporter permease C-terminal" evidence="8">
    <location>
        <begin position="498"/>
        <end position="613"/>
    </location>
</feature>
<name>A0A8J4DNX4_9ACTN</name>
<feature type="transmembrane region" description="Helical" evidence="7">
    <location>
        <begin position="103"/>
        <end position="129"/>
    </location>
</feature>
<evidence type="ECO:0000256" key="5">
    <source>
        <dbReference type="ARBA" id="ARBA00023136"/>
    </source>
</evidence>
<protein>
    <recommendedName>
        <fullName evidence="12">ABC transporter permease</fullName>
    </recommendedName>
</protein>
<comment type="subcellular location">
    <subcellularLocation>
        <location evidence="1">Cell membrane</location>
        <topology evidence="1">Multi-pass membrane protein</topology>
    </subcellularLocation>
</comment>
<dbReference type="Pfam" id="PF02687">
    <property type="entry name" value="FtsX"/>
    <property type="match status" value="2"/>
</dbReference>
<keyword evidence="11" id="KW-1185">Reference proteome</keyword>
<evidence type="ECO:0000256" key="4">
    <source>
        <dbReference type="ARBA" id="ARBA00022989"/>
    </source>
</evidence>
<evidence type="ECO:0000256" key="1">
    <source>
        <dbReference type="ARBA" id="ARBA00004651"/>
    </source>
</evidence>
<dbReference type="InterPro" id="IPR025857">
    <property type="entry name" value="MacB_PCD"/>
</dbReference>
<dbReference type="Pfam" id="PF12704">
    <property type="entry name" value="MacB_PCD"/>
    <property type="match status" value="1"/>
</dbReference>
<feature type="domain" description="ABC3 transporter permease C-terminal" evidence="8">
    <location>
        <begin position="59"/>
        <end position="179"/>
    </location>
</feature>
<gene>
    <name evidence="10" type="ORF">Val02_22410</name>
</gene>
<evidence type="ECO:0000256" key="2">
    <source>
        <dbReference type="ARBA" id="ARBA00022475"/>
    </source>
</evidence>
<feature type="transmembrane region" description="Helical" evidence="7">
    <location>
        <begin position="540"/>
        <end position="573"/>
    </location>
</feature>
<dbReference type="RefSeq" id="WP_203898912.1">
    <property type="nucleotide sequence ID" value="NZ_BOPF01000007.1"/>
</dbReference>
<feature type="domain" description="MacB-like periplasmic core" evidence="9">
    <location>
        <begin position="275"/>
        <end position="464"/>
    </location>
</feature>
<feature type="transmembrane region" description="Helical" evidence="7">
    <location>
        <begin position="497"/>
        <end position="519"/>
    </location>
</feature>
<dbReference type="AlphaFoldDB" id="A0A8J4DNX4"/>
<evidence type="ECO:0008006" key="12">
    <source>
        <dbReference type="Google" id="ProtNLM"/>
    </source>
</evidence>
<evidence type="ECO:0000259" key="8">
    <source>
        <dbReference type="Pfam" id="PF02687"/>
    </source>
</evidence>
<keyword evidence="4 7" id="KW-1133">Transmembrane helix</keyword>
<evidence type="ECO:0000313" key="11">
    <source>
        <dbReference type="Proteomes" id="UP000619260"/>
    </source>
</evidence>
<comment type="similarity">
    <text evidence="6">Belongs to the ABC-4 integral membrane protein family.</text>
</comment>
<keyword evidence="5 7" id="KW-0472">Membrane</keyword>
<reference evidence="10" key="1">
    <citation type="submission" date="2021-01" db="EMBL/GenBank/DDBJ databases">
        <title>Whole genome shotgun sequence of Virgisporangium aliadipatigenens NBRC 105644.</title>
        <authorList>
            <person name="Komaki H."/>
            <person name="Tamura T."/>
        </authorList>
    </citation>
    <scope>NUCLEOTIDE SEQUENCE</scope>
    <source>
        <strain evidence="10">NBRC 105644</strain>
    </source>
</reference>